<evidence type="ECO:0000313" key="1">
    <source>
        <dbReference type="EMBL" id="KFM76341.1"/>
    </source>
</evidence>
<keyword evidence="2" id="KW-1185">Reference proteome</keyword>
<proteinExistence type="predicted"/>
<sequence>MALTRVVLSKLHEDLPFAEKMELVNKIRKSPHFSTICQKEIIITWILDTIEHFGCTISSQCLSLWNCLLRILDDENNKPSGNLILLKSTSSKIMINSLKGYSYKEHAA</sequence>
<gene>
    <name evidence="1" type="ORF">X975_24226</name>
</gene>
<evidence type="ECO:0000313" key="2">
    <source>
        <dbReference type="Proteomes" id="UP000054359"/>
    </source>
</evidence>
<name>A0A087UG52_STEMI</name>
<dbReference type="EMBL" id="KK119661">
    <property type="protein sequence ID" value="KFM76341.1"/>
    <property type="molecule type" value="Genomic_DNA"/>
</dbReference>
<accession>A0A087UG52</accession>
<reference evidence="1 2" key="1">
    <citation type="submission" date="2013-11" db="EMBL/GenBank/DDBJ databases">
        <title>Genome sequencing of Stegodyphus mimosarum.</title>
        <authorList>
            <person name="Bechsgaard J."/>
        </authorList>
    </citation>
    <scope>NUCLEOTIDE SEQUENCE [LARGE SCALE GENOMIC DNA]</scope>
</reference>
<dbReference type="AlphaFoldDB" id="A0A087UG52"/>
<feature type="non-terminal residue" evidence="1">
    <location>
        <position position="108"/>
    </location>
</feature>
<protein>
    <submittedName>
        <fullName evidence="1">Uncharacterized protein</fullName>
    </submittedName>
</protein>
<dbReference type="Proteomes" id="UP000054359">
    <property type="component" value="Unassembled WGS sequence"/>
</dbReference>
<organism evidence="1 2">
    <name type="scientific">Stegodyphus mimosarum</name>
    <name type="common">African social velvet spider</name>
    <dbReference type="NCBI Taxonomy" id="407821"/>
    <lineage>
        <taxon>Eukaryota</taxon>
        <taxon>Metazoa</taxon>
        <taxon>Ecdysozoa</taxon>
        <taxon>Arthropoda</taxon>
        <taxon>Chelicerata</taxon>
        <taxon>Arachnida</taxon>
        <taxon>Araneae</taxon>
        <taxon>Araneomorphae</taxon>
        <taxon>Entelegynae</taxon>
        <taxon>Eresoidea</taxon>
        <taxon>Eresidae</taxon>
        <taxon>Stegodyphus</taxon>
    </lineage>
</organism>